<dbReference type="AlphaFoldDB" id="A0A1W2EIZ9"/>
<accession>A0A1W2EIZ9</accession>
<dbReference type="EMBL" id="FWXR01000026">
    <property type="protein sequence ID" value="SMD09654.1"/>
    <property type="molecule type" value="Genomic_DNA"/>
</dbReference>
<evidence type="ECO:0000313" key="1">
    <source>
        <dbReference type="EMBL" id="SMD09654.1"/>
    </source>
</evidence>
<name>A0A1W2EIZ9_9HYPH</name>
<protein>
    <recommendedName>
        <fullName evidence="3">Heme oxygenase</fullName>
    </recommendedName>
</protein>
<proteinExistence type="predicted"/>
<organism evidence="1 2">
    <name type="scientific">Fulvimarina manganoxydans</name>
    <dbReference type="NCBI Taxonomy" id="937218"/>
    <lineage>
        <taxon>Bacteria</taxon>
        <taxon>Pseudomonadati</taxon>
        <taxon>Pseudomonadota</taxon>
        <taxon>Alphaproteobacteria</taxon>
        <taxon>Hyphomicrobiales</taxon>
        <taxon>Aurantimonadaceae</taxon>
        <taxon>Fulvimarina</taxon>
    </lineage>
</organism>
<dbReference type="InterPro" id="IPR016084">
    <property type="entry name" value="Haem_Oase-like_multi-hlx"/>
</dbReference>
<dbReference type="CDD" id="cd19166">
    <property type="entry name" value="HemeO-bac"/>
    <property type="match status" value="1"/>
</dbReference>
<dbReference type="OrthoDB" id="9149607at2"/>
<sequence length="206" mass="23007">MPSGSAAPVRLREHLKRETDPQHRRLDLAFADVATSPQAYARFISMNHAAHEVLEPVVEAGAQRFPLLAPFTPMRGYLDEDRRALGLPLQTVTPSTFEEDDLFLTAIGILYVLEGSRLGARFIRHRIEQNSVHGFADRPPTRYLDATKGFFPRFDDRMTRFGSSLGDGNALILVTRAAQNAFTIFERAADEPHPQRNGLLAVGKPE</sequence>
<dbReference type="Proteomes" id="UP000192656">
    <property type="component" value="Unassembled WGS sequence"/>
</dbReference>
<dbReference type="RefSeq" id="WP_084412326.1">
    <property type="nucleotide sequence ID" value="NZ_FWXR01000026.1"/>
</dbReference>
<gene>
    <name evidence="1" type="ORF">SAMN06297251_12646</name>
</gene>
<keyword evidence="2" id="KW-1185">Reference proteome</keyword>
<dbReference type="Gene3D" id="1.20.910.10">
    <property type="entry name" value="Heme oxygenase-like"/>
    <property type="match status" value="1"/>
</dbReference>
<dbReference type="STRING" id="937218.SAMN06297251_12646"/>
<dbReference type="SUPFAM" id="SSF48613">
    <property type="entry name" value="Heme oxygenase-like"/>
    <property type="match status" value="1"/>
</dbReference>
<reference evidence="1 2" key="1">
    <citation type="submission" date="2017-04" db="EMBL/GenBank/DDBJ databases">
        <authorList>
            <person name="Afonso C.L."/>
            <person name="Miller P.J."/>
            <person name="Scott M.A."/>
            <person name="Spackman E."/>
            <person name="Goraichik I."/>
            <person name="Dimitrov K.M."/>
            <person name="Suarez D.L."/>
            <person name="Swayne D.E."/>
        </authorList>
    </citation>
    <scope>NUCLEOTIDE SEQUENCE [LARGE SCALE GENOMIC DNA]</scope>
    <source>
        <strain evidence="1 2">CGMCC 1.10972</strain>
    </source>
</reference>
<evidence type="ECO:0000313" key="2">
    <source>
        <dbReference type="Proteomes" id="UP000192656"/>
    </source>
</evidence>
<evidence type="ECO:0008006" key="3">
    <source>
        <dbReference type="Google" id="ProtNLM"/>
    </source>
</evidence>